<dbReference type="Gene3D" id="3.40.190.10">
    <property type="entry name" value="Periplasmic binding protein-like II"/>
    <property type="match status" value="2"/>
</dbReference>
<feature type="region of interest" description="Disordered" evidence="6">
    <location>
        <begin position="26"/>
        <end position="59"/>
    </location>
</feature>
<dbReference type="PANTHER" id="PTHR43649:SF33">
    <property type="entry name" value="POLYGALACTURONAN_RHAMNOGALACTURONAN-BINDING PROTEIN YTCQ"/>
    <property type="match status" value="1"/>
</dbReference>
<keyword evidence="2 7" id="KW-0732">Signal</keyword>
<keyword evidence="5" id="KW-0449">Lipoprotein</keyword>
<dbReference type="RefSeq" id="WP_245946593.1">
    <property type="nucleotide sequence ID" value="NZ_CP054613.1"/>
</dbReference>
<feature type="signal peptide" evidence="7">
    <location>
        <begin position="1"/>
        <end position="23"/>
    </location>
</feature>
<feature type="compositionally biased region" description="Polar residues" evidence="6">
    <location>
        <begin position="34"/>
        <end position="47"/>
    </location>
</feature>
<dbReference type="SUPFAM" id="SSF53850">
    <property type="entry name" value="Periplasmic binding protein-like II"/>
    <property type="match status" value="1"/>
</dbReference>
<dbReference type="InterPro" id="IPR006059">
    <property type="entry name" value="SBP"/>
</dbReference>
<dbReference type="AlphaFoldDB" id="A0A2V2YVE3"/>
<keyword evidence="3" id="KW-0472">Membrane</keyword>
<evidence type="ECO:0000256" key="4">
    <source>
        <dbReference type="ARBA" id="ARBA00023139"/>
    </source>
</evidence>
<dbReference type="Proteomes" id="UP000246635">
    <property type="component" value="Unassembled WGS sequence"/>
</dbReference>
<evidence type="ECO:0000313" key="9">
    <source>
        <dbReference type="Proteomes" id="UP000246635"/>
    </source>
</evidence>
<reference evidence="8 9" key="1">
    <citation type="submission" date="2018-05" db="EMBL/GenBank/DDBJ databases">
        <title>Genomic Encyclopedia of Type Strains, Phase III (KMG-III): the genomes of soil and plant-associated and newly described type strains.</title>
        <authorList>
            <person name="Whitman W."/>
        </authorList>
    </citation>
    <scope>NUCLEOTIDE SEQUENCE [LARGE SCALE GENOMIC DNA]</scope>
    <source>
        <strain evidence="8 9">CECT 5696</strain>
    </source>
</reference>
<dbReference type="PANTHER" id="PTHR43649">
    <property type="entry name" value="ARABINOSE-BINDING PROTEIN-RELATED"/>
    <property type="match status" value="1"/>
</dbReference>
<evidence type="ECO:0000256" key="1">
    <source>
        <dbReference type="ARBA" id="ARBA00022475"/>
    </source>
</evidence>
<dbReference type="InterPro" id="IPR050490">
    <property type="entry name" value="Bact_solute-bd_prot1"/>
</dbReference>
<evidence type="ECO:0000313" key="8">
    <source>
        <dbReference type="EMBL" id="PWW05069.1"/>
    </source>
</evidence>
<sequence>MTNWKKKTGYLLSVLMLASAVTACSSGSDKEETSAGTSPSQAGTTETSDSDSNASNASASGFPIVQEPIKLKMFAQKSPPNGPYEDMLVFQEYEKLTNIDVEWEDVPTEGFVERKNLLFASNELPDALFKAGITQLEAVKYGSSGMLIPLEDLINQYAPNLKGLLEQYPEIKSSITAPDGHIYALPAIVTLGSGRTDKFWINQTWLNKLGLKAPETTDELLNVLRAFRDNDPNGNGEKDEIPLSARRKDKDIVGNSIINQFIGSWGLDQQMGYDLNINNDKVDIWFDNPEFKELLQFVNQLYTENLLDHEVFTQTEAQYIAKMGSGNLGFFANQANDPFTSKKDDYVGIAPVAGPNGDRKAFGKPVARDFGAFAITSVNKNPEATIRWIDYFYGDEGSIFFRYGIEGQTYNLQSDGKPEYTDEILTDSRGTGTTIGQFSPWPGGGAPHLISELNSSAINPKEVQAAQEALEPYLPKEIYGAPIFDEKTSKEVNTLRQDIDIYVLENSSKFITGALSFDKWDDYVKTLEKMNLGQLEKIYQEAYDKNK</sequence>
<accession>A0A2V2YVE3</accession>
<proteinExistence type="predicted"/>
<name>A0A2V2YVE3_9BACL</name>
<evidence type="ECO:0000256" key="2">
    <source>
        <dbReference type="ARBA" id="ARBA00022729"/>
    </source>
</evidence>
<dbReference type="PROSITE" id="PS51257">
    <property type="entry name" value="PROKAR_LIPOPROTEIN"/>
    <property type="match status" value="1"/>
</dbReference>
<gene>
    <name evidence="8" type="ORF">DFQ01_10552</name>
</gene>
<protein>
    <submittedName>
        <fullName evidence="8">Carbohydrate ABC transporter substrate-binding protein (CUT1 family)</fullName>
    </submittedName>
</protein>
<evidence type="ECO:0000256" key="7">
    <source>
        <dbReference type="SAM" id="SignalP"/>
    </source>
</evidence>
<evidence type="ECO:0000256" key="3">
    <source>
        <dbReference type="ARBA" id="ARBA00023136"/>
    </source>
</evidence>
<feature type="compositionally biased region" description="Low complexity" evidence="6">
    <location>
        <begin position="50"/>
        <end position="59"/>
    </location>
</feature>
<keyword evidence="9" id="KW-1185">Reference proteome</keyword>
<keyword evidence="4" id="KW-0564">Palmitate</keyword>
<comment type="caution">
    <text evidence="8">The sequence shown here is derived from an EMBL/GenBank/DDBJ whole genome shotgun (WGS) entry which is preliminary data.</text>
</comment>
<keyword evidence="1" id="KW-1003">Cell membrane</keyword>
<dbReference type="Pfam" id="PF01547">
    <property type="entry name" value="SBP_bac_1"/>
    <property type="match status" value="1"/>
</dbReference>
<evidence type="ECO:0000256" key="6">
    <source>
        <dbReference type="SAM" id="MobiDB-lite"/>
    </source>
</evidence>
<evidence type="ECO:0000256" key="5">
    <source>
        <dbReference type="ARBA" id="ARBA00023288"/>
    </source>
</evidence>
<feature type="chain" id="PRO_5038480702" evidence="7">
    <location>
        <begin position="24"/>
        <end position="547"/>
    </location>
</feature>
<dbReference type="EMBL" id="QGTQ01000005">
    <property type="protein sequence ID" value="PWW05069.1"/>
    <property type="molecule type" value="Genomic_DNA"/>
</dbReference>
<organism evidence="8 9">
    <name type="scientific">Paenibacillus cellulosilyticus</name>
    <dbReference type="NCBI Taxonomy" id="375489"/>
    <lineage>
        <taxon>Bacteria</taxon>
        <taxon>Bacillati</taxon>
        <taxon>Bacillota</taxon>
        <taxon>Bacilli</taxon>
        <taxon>Bacillales</taxon>
        <taxon>Paenibacillaceae</taxon>
        <taxon>Paenibacillus</taxon>
    </lineage>
</organism>